<evidence type="ECO:0000256" key="9">
    <source>
        <dbReference type="SAM" id="SignalP"/>
    </source>
</evidence>
<evidence type="ECO:0000256" key="5">
    <source>
        <dbReference type="ARBA" id="ARBA00022989"/>
    </source>
</evidence>
<accession>S6C7X2</accession>
<gene>
    <name evidence="11" type="primary">BBOV_IV004270</name>
</gene>
<feature type="compositionally biased region" description="Polar residues" evidence="7">
    <location>
        <begin position="43"/>
        <end position="55"/>
    </location>
</feature>
<keyword evidence="3 8" id="KW-0812">Transmembrane</keyword>
<evidence type="ECO:0000256" key="6">
    <source>
        <dbReference type="ARBA" id="ARBA00023136"/>
    </source>
</evidence>
<dbReference type="Pfam" id="PF01105">
    <property type="entry name" value="EMP24_GP25L"/>
    <property type="match status" value="1"/>
</dbReference>
<comment type="subcellular location">
    <subcellularLocation>
        <location evidence="1">Membrane</location>
        <topology evidence="1">Single-pass type I membrane protein</topology>
    </subcellularLocation>
</comment>
<dbReference type="AlphaFoldDB" id="S6C7X2"/>
<feature type="chain" id="PRO_5004537023" evidence="9">
    <location>
        <begin position="29"/>
        <end position="499"/>
    </location>
</feature>
<dbReference type="SMART" id="SM01190">
    <property type="entry name" value="EMP24_GP25L"/>
    <property type="match status" value="1"/>
</dbReference>
<feature type="compositionally biased region" description="Polar residues" evidence="7">
    <location>
        <begin position="66"/>
        <end position="112"/>
    </location>
</feature>
<feature type="domain" description="GOLD" evidence="10">
    <location>
        <begin position="322"/>
        <end position="494"/>
    </location>
</feature>
<dbReference type="InterPro" id="IPR009038">
    <property type="entry name" value="GOLD_dom"/>
</dbReference>
<evidence type="ECO:0000256" key="8">
    <source>
        <dbReference type="SAM" id="Phobius"/>
    </source>
</evidence>
<feature type="region of interest" description="Disordered" evidence="7">
    <location>
        <begin position="190"/>
        <end position="227"/>
    </location>
</feature>
<dbReference type="GO" id="GO:0016020">
    <property type="term" value="C:membrane"/>
    <property type="evidence" value="ECO:0007669"/>
    <property type="project" value="UniProtKB-SubCell"/>
</dbReference>
<keyword evidence="6 8" id="KW-0472">Membrane</keyword>
<organism evidence="11">
    <name type="scientific">Babesia bovis</name>
    <dbReference type="NCBI Taxonomy" id="5865"/>
    <lineage>
        <taxon>Eukaryota</taxon>
        <taxon>Sar</taxon>
        <taxon>Alveolata</taxon>
        <taxon>Apicomplexa</taxon>
        <taxon>Aconoidasida</taxon>
        <taxon>Piroplasmida</taxon>
        <taxon>Babesiidae</taxon>
        <taxon>Babesia</taxon>
    </lineage>
</organism>
<feature type="compositionally biased region" description="Polar residues" evidence="7">
    <location>
        <begin position="203"/>
        <end position="214"/>
    </location>
</feature>
<proteinExistence type="evidence at transcript level"/>
<sequence length="499" mass="54237">MLLCVRIRLLVAATAVLLLWSPLGPSMYADTAVTSNTGQAKANSAGANATQSAKGQGNAAKGQPKATASTTTNQKAGATVKSTKGNAGKSNVQNVTVEKTASTGQKATTQKGTADGGNVKPKGQTATNKKESPKNVAANSKAGGPSGVKAQPERKKPAPVMSVAETLNTFPDVIGDAGVDEEMHEVEEALYPDESSPAPETATVKSSGISQDEVNANDGAAEPEPQFIEESKVVETKGMNKDDHDDFDFNIHFPESDEYKRREYIPPPAKPSSSYNDIPEVEKLSTGPVDSLDRIDMEDFGDSDYFYDEWNEKMEGFHPSAVLSFDIGPKGTETFYENVRSVGALLRGMYYTLSKAEELKVRLTIKSPSGEILFDKEGAEGIYAFDAKVTGIYTFEIYNSNWMTSTGVTFAAGNDEYSLLTSDHIRDTESRLEDLKNNVESVYAQFKYIWLHNHRQMRASRDAQTKLLLYSVVQLIVVGVCSMICVTYVKKIVSHKRIL</sequence>
<dbReference type="PANTHER" id="PTHR22811">
    <property type="entry name" value="TRANSMEMBRANE EMP24 DOMAIN-CONTAINING PROTEIN"/>
    <property type="match status" value="1"/>
</dbReference>
<name>S6C7X2_BABBO</name>
<feature type="region of interest" description="Disordered" evidence="7">
    <location>
        <begin position="262"/>
        <end position="284"/>
    </location>
</feature>
<evidence type="ECO:0000256" key="2">
    <source>
        <dbReference type="ARBA" id="ARBA00007104"/>
    </source>
</evidence>
<feature type="region of interest" description="Disordered" evidence="7">
    <location>
        <begin position="43"/>
        <end position="160"/>
    </location>
</feature>
<keyword evidence="4 9" id="KW-0732">Signal</keyword>
<dbReference type="EMBL" id="AK440701">
    <property type="protein sequence ID" value="BAN64495.1"/>
    <property type="molecule type" value="mRNA"/>
</dbReference>
<evidence type="ECO:0000256" key="1">
    <source>
        <dbReference type="ARBA" id="ARBA00004479"/>
    </source>
</evidence>
<keyword evidence="5 8" id="KW-1133">Transmembrane helix</keyword>
<evidence type="ECO:0000256" key="3">
    <source>
        <dbReference type="ARBA" id="ARBA00022692"/>
    </source>
</evidence>
<evidence type="ECO:0000256" key="4">
    <source>
        <dbReference type="ARBA" id="ARBA00022729"/>
    </source>
</evidence>
<evidence type="ECO:0000259" key="10">
    <source>
        <dbReference type="SMART" id="SM01190"/>
    </source>
</evidence>
<evidence type="ECO:0000256" key="7">
    <source>
        <dbReference type="SAM" id="MobiDB-lite"/>
    </source>
</evidence>
<protein>
    <submittedName>
        <fullName evidence="11">Conserved, membrane protein, putative</fullName>
    </submittedName>
</protein>
<dbReference type="InterPro" id="IPR015720">
    <property type="entry name" value="Emp24-like"/>
</dbReference>
<comment type="similarity">
    <text evidence="2">Belongs to the EMP24/GP25L family.</text>
</comment>
<dbReference type="VEuPathDB" id="PiroplasmaDB:BBOV_IV004270"/>
<evidence type="ECO:0000313" key="11">
    <source>
        <dbReference type="EMBL" id="BAN64495.1"/>
    </source>
</evidence>
<reference evidence="11" key="1">
    <citation type="journal article" date="2014" name="BMC Genomics">
        <title>The Babesia bovis gene and promoter model: an update from full-length EST analysis.</title>
        <authorList>
            <person name="Yamagishi J."/>
            <person name="Wakaguri H."/>
            <person name="Yokoyama N."/>
            <person name="Yamashita R."/>
            <person name="Suzuki Y."/>
            <person name="Xuan X."/>
            <person name="Igarashi I."/>
        </authorList>
    </citation>
    <scope>NUCLEOTIDE SEQUENCE</scope>
    <source>
        <strain evidence="11">Texas</strain>
    </source>
</reference>
<feature type="transmembrane region" description="Helical" evidence="8">
    <location>
        <begin position="467"/>
        <end position="489"/>
    </location>
</feature>
<feature type="signal peptide" evidence="9">
    <location>
        <begin position="1"/>
        <end position="28"/>
    </location>
</feature>